<accession>A1ZKJ4</accession>
<gene>
    <name evidence="1" type="ORF">M23134_02411</name>
</gene>
<dbReference type="EMBL" id="AAWS01000012">
    <property type="protein sequence ID" value="EAY29220.1"/>
    <property type="molecule type" value="Genomic_DNA"/>
</dbReference>
<dbReference type="Proteomes" id="UP000004095">
    <property type="component" value="Unassembled WGS sequence"/>
</dbReference>
<reference evidence="1 2" key="1">
    <citation type="submission" date="2007-01" db="EMBL/GenBank/DDBJ databases">
        <authorList>
            <person name="Haygood M."/>
            <person name="Podell S."/>
            <person name="Anderson C."/>
            <person name="Hopkinson B."/>
            <person name="Roe K."/>
            <person name="Barbeau K."/>
            <person name="Gaasterland T."/>
            <person name="Ferriera S."/>
            <person name="Johnson J."/>
            <person name="Kravitz S."/>
            <person name="Beeson K."/>
            <person name="Sutton G."/>
            <person name="Rogers Y.-H."/>
            <person name="Friedman R."/>
            <person name="Frazier M."/>
            <person name="Venter J.C."/>
        </authorList>
    </citation>
    <scope>NUCLEOTIDE SEQUENCE [LARGE SCALE GENOMIC DNA]</scope>
    <source>
        <strain evidence="1 2">ATCC 23134</strain>
    </source>
</reference>
<evidence type="ECO:0000313" key="2">
    <source>
        <dbReference type="Proteomes" id="UP000004095"/>
    </source>
</evidence>
<dbReference type="AlphaFoldDB" id="A1ZKJ4"/>
<proteinExistence type="predicted"/>
<organism evidence="1 2">
    <name type="scientific">Microscilla marina ATCC 23134</name>
    <dbReference type="NCBI Taxonomy" id="313606"/>
    <lineage>
        <taxon>Bacteria</taxon>
        <taxon>Pseudomonadati</taxon>
        <taxon>Bacteroidota</taxon>
        <taxon>Cytophagia</taxon>
        <taxon>Cytophagales</taxon>
        <taxon>Microscillaceae</taxon>
        <taxon>Microscilla</taxon>
    </lineage>
</organism>
<sequence length="38" mass="4268">MSTVNKEGNTLINKNKSFIFKSAKVTLDLKVTNGYHIL</sequence>
<protein>
    <submittedName>
        <fullName evidence="1">Uncharacterized protein</fullName>
    </submittedName>
</protein>
<evidence type="ECO:0000313" key="1">
    <source>
        <dbReference type="EMBL" id="EAY29220.1"/>
    </source>
</evidence>
<comment type="caution">
    <text evidence="1">The sequence shown here is derived from an EMBL/GenBank/DDBJ whole genome shotgun (WGS) entry which is preliminary data.</text>
</comment>
<name>A1ZKJ4_MICM2</name>
<keyword evidence="2" id="KW-1185">Reference proteome</keyword>